<dbReference type="AlphaFoldDB" id="U2PTJ5"/>
<dbReference type="EMBL" id="AWVJ01000091">
    <property type="protein sequence ID" value="ERK47089.1"/>
    <property type="molecule type" value="Genomic_DNA"/>
</dbReference>
<gene>
    <name evidence="1" type="ORF">HMPREF0373_01448</name>
</gene>
<evidence type="ECO:0000313" key="1">
    <source>
        <dbReference type="EMBL" id="ERK47089.1"/>
    </source>
</evidence>
<dbReference type="Gene3D" id="3.30.70.120">
    <property type="match status" value="1"/>
</dbReference>
<dbReference type="GO" id="GO:0030234">
    <property type="term" value="F:enzyme regulator activity"/>
    <property type="evidence" value="ECO:0007669"/>
    <property type="project" value="InterPro"/>
</dbReference>
<dbReference type="GO" id="GO:0006808">
    <property type="term" value="P:regulation of nitrogen utilization"/>
    <property type="evidence" value="ECO:0007669"/>
    <property type="project" value="InterPro"/>
</dbReference>
<evidence type="ECO:0008006" key="3">
    <source>
        <dbReference type="Google" id="ProtNLM"/>
    </source>
</evidence>
<protein>
    <recommendedName>
        <fullName evidence="3">Nitrogen regulatory protein P-II</fullName>
    </recommendedName>
</protein>
<sequence length="232" mass="25332">MSKMENEKKVSFQLLVLIATPKLADRAAEMFRKGALPLQYRFHAEGTATSEIMDVLGLGNIDKSVLISMIPKNLSEILLNKLNSELQLNRANSGIAFTMPLSGANNLILRILARNTGKELLNIAGKEENSMSETKYTLVAAIVNRGFSEEVMEVVRAQGVKGGTVIRSRRIGNKEATSFWGLSVQDEKEIVLILVESSNKVDLMKCIGEKCGMHSEAQGIVLSLPIDSVVGI</sequence>
<dbReference type="PATRIC" id="fig|1256908.3.peg.1346"/>
<dbReference type="InterPro" id="IPR015867">
    <property type="entry name" value="N-reg_PII/ATP_PRibTrfase_C"/>
</dbReference>
<proteinExistence type="predicted"/>
<dbReference type="Proteomes" id="UP000016608">
    <property type="component" value="Unassembled WGS sequence"/>
</dbReference>
<dbReference type="SUPFAM" id="SSF54913">
    <property type="entry name" value="GlnB-like"/>
    <property type="match status" value="1"/>
</dbReference>
<accession>U2PTJ5</accession>
<dbReference type="HOGENOM" id="CLU_102878_0_0_9"/>
<dbReference type="InterPro" id="IPR002187">
    <property type="entry name" value="N-reg_PII"/>
</dbReference>
<dbReference type="eggNOG" id="COG0347">
    <property type="taxonomic scope" value="Bacteria"/>
</dbReference>
<dbReference type="InterPro" id="IPR011322">
    <property type="entry name" value="N-reg_PII-like_a/b"/>
</dbReference>
<dbReference type="PROSITE" id="PS51343">
    <property type="entry name" value="PII_GLNB_DOM"/>
    <property type="match status" value="1"/>
</dbReference>
<evidence type="ECO:0000313" key="2">
    <source>
        <dbReference type="Proteomes" id="UP000016608"/>
    </source>
</evidence>
<reference evidence="1 2" key="1">
    <citation type="submission" date="2013-06" db="EMBL/GenBank/DDBJ databases">
        <authorList>
            <person name="Weinstock G."/>
            <person name="Sodergren E."/>
            <person name="Lobos E.A."/>
            <person name="Fulton L."/>
            <person name="Fulton R."/>
            <person name="Courtney L."/>
            <person name="Fronick C."/>
            <person name="O'Laughlin M."/>
            <person name="Godfrey J."/>
            <person name="Wilson R.M."/>
            <person name="Miner T."/>
            <person name="Farmer C."/>
            <person name="Delehaunty K."/>
            <person name="Cordes M."/>
            <person name="Minx P."/>
            <person name="Tomlinson C."/>
            <person name="Chen J."/>
            <person name="Wollam A."/>
            <person name="Pepin K.H."/>
            <person name="Bhonagiri V."/>
            <person name="Zhang X."/>
            <person name="Warren W."/>
            <person name="Mitreva M."/>
            <person name="Mardis E.R."/>
            <person name="Wilson R.K."/>
        </authorList>
    </citation>
    <scope>NUCLEOTIDE SEQUENCE [LARGE SCALE GENOMIC DNA]</scope>
    <source>
        <strain evidence="1 2">ATCC 29099</strain>
    </source>
</reference>
<organism evidence="1 2">
    <name type="scientific">Eubacterium ramulus ATCC 29099</name>
    <dbReference type="NCBI Taxonomy" id="1256908"/>
    <lineage>
        <taxon>Bacteria</taxon>
        <taxon>Bacillati</taxon>
        <taxon>Bacillota</taxon>
        <taxon>Clostridia</taxon>
        <taxon>Eubacteriales</taxon>
        <taxon>Eubacteriaceae</taxon>
        <taxon>Eubacterium</taxon>
    </lineage>
</organism>
<keyword evidence="2" id="KW-1185">Reference proteome</keyword>
<name>U2PTJ5_EUBRA</name>
<comment type="caution">
    <text evidence="1">The sequence shown here is derived from an EMBL/GenBank/DDBJ whole genome shotgun (WGS) entry which is preliminary data.</text>
</comment>